<protein>
    <submittedName>
        <fullName evidence="1">Uncharacterized protein</fullName>
    </submittedName>
</protein>
<dbReference type="OrthoDB" id="10395594at2759"/>
<dbReference type="AlphaFoldDB" id="A0A2R6XGI2"/>
<organism evidence="1 2">
    <name type="scientific">Marchantia polymorpha</name>
    <name type="common">Common liverwort</name>
    <name type="synonym">Marchantia aquatica</name>
    <dbReference type="NCBI Taxonomy" id="3197"/>
    <lineage>
        <taxon>Eukaryota</taxon>
        <taxon>Viridiplantae</taxon>
        <taxon>Streptophyta</taxon>
        <taxon>Embryophyta</taxon>
        <taxon>Marchantiophyta</taxon>
        <taxon>Marchantiopsida</taxon>
        <taxon>Marchantiidae</taxon>
        <taxon>Marchantiales</taxon>
        <taxon>Marchantiaceae</taxon>
        <taxon>Marchantia</taxon>
    </lineage>
</organism>
<dbReference type="Proteomes" id="UP000244005">
    <property type="component" value="Unassembled WGS sequence"/>
</dbReference>
<dbReference type="EMBL" id="KZ772687">
    <property type="protein sequence ID" value="PTQ45217.1"/>
    <property type="molecule type" value="Genomic_DNA"/>
</dbReference>
<gene>
    <name evidence="1" type="ORF">MARPO_0015s0033</name>
</gene>
<name>A0A2R6XGI2_MARPO</name>
<dbReference type="Gramene" id="Mp2g07470.1">
    <property type="protein sequence ID" value="Mp2g07470.1.cds1"/>
    <property type="gene ID" value="Mp2g07470"/>
</dbReference>
<accession>A0A2R6XGI2</accession>
<sequence>MVQPFRARVQWSNGYGMQISTLRVQSILVGSREIVITVSTTDSIVQFLMKLQAKLSNRHVHILFLPMGNGGLTPTLRFCVCLAIKATSWFKTERTFWDYLFPSLCKSARREG</sequence>
<reference evidence="2" key="1">
    <citation type="journal article" date="2017" name="Cell">
        <title>Insights into land plant evolution garnered from the Marchantia polymorpha genome.</title>
        <authorList>
            <person name="Bowman J.L."/>
            <person name="Kohchi T."/>
            <person name="Yamato K.T."/>
            <person name="Jenkins J."/>
            <person name="Shu S."/>
            <person name="Ishizaki K."/>
            <person name="Yamaoka S."/>
            <person name="Nishihama R."/>
            <person name="Nakamura Y."/>
            <person name="Berger F."/>
            <person name="Adam C."/>
            <person name="Aki S.S."/>
            <person name="Althoff F."/>
            <person name="Araki T."/>
            <person name="Arteaga-Vazquez M.A."/>
            <person name="Balasubrmanian S."/>
            <person name="Barry K."/>
            <person name="Bauer D."/>
            <person name="Boehm C.R."/>
            <person name="Briginshaw L."/>
            <person name="Caballero-Perez J."/>
            <person name="Catarino B."/>
            <person name="Chen F."/>
            <person name="Chiyoda S."/>
            <person name="Chovatia M."/>
            <person name="Davies K.M."/>
            <person name="Delmans M."/>
            <person name="Demura T."/>
            <person name="Dierschke T."/>
            <person name="Dolan L."/>
            <person name="Dorantes-Acosta A.E."/>
            <person name="Eklund D.M."/>
            <person name="Florent S.N."/>
            <person name="Flores-Sandoval E."/>
            <person name="Fujiyama A."/>
            <person name="Fukuzawa H."/>
            <person name="Galik B."/>
            <person name="Grimanelli D."/>
            <person name="Grimwood J."/>
            <person name="Grossniklaus U."/>
            <person name="Hamada T."/>
            <person name="Haseloff J."/>
            <person name="Hetherington A.J."/>
            <person name="Higo A."/>
            <person name="Hirakawa Y."/>
            <person name="Hundley H.N."/>
            <person name="Ikeda Y."/>
            <person name="Inoue K."/>
            <person name="Inoue S.I."/>
            <person name="Ishida S."/>
            <person name="Jia Q."/>
            <person name="Kakita M."/>
            <person name="Kanazawa T."/>
            <person name="Kawai Y."/>
            <person name="Kawashima T."/>
            <person name="Kennedy M."/>
            <person name="Kinose K."/>
            <person name="Kinoshita T."/>
            <person name="Kohara Y."/>
            <person name="Koide E."/>
            <person name="Komatsu K."/>
            <person name="Kopischke S."/>
            <person name="Kubo M."/>
            <person name="Kyozuka J."/>
            <person name="Lagercrantz U."/>
            <person name="Lin S.S."/>
            <person name="Lindquist E."/>
            <person name="Lipzen A.M."/>
            <person name="Lu C.W."/>
            <person name="De Luna E."/>
            <person name="Martienssen R.A."/>
            <person name="Minamino N."/>
            <person name="Mizutani M."/>
            <person name="Mizutani M."/>
            <person name="Mochizuki N."/>
            <person name="Monte I."/>
            <person name="Mosher R."/>
            <person name="Nagasaki H."/>
            <person name="Nakagami H."/>
            <person name="Naramoto S."/>
            <person name="Nishitani K."/>
            <person name="Ohtani M."/>
            <person name="Okamoto T."/>
            <person name="Okumura M."/>
            <person name="Phillips J."/>
            <person name="Pollak B."/>
            <person name="Reinders A."/>
            <person name="Rovekamp M."/>
            <person name="Sano R."/>
            <person name="Sawa S."/>
            <person name="Schmid M.W."/>
            <person name="Shirakawa M."/>
            <person name="Solano R."/>
            <person name="Spunde A."/>
            <person name="Suetsugu N."/>
            <person name="Sugano S."/>
            <person name="Sugiyama A."/>
            <person name="Sun R."/>
            <person name="Suzuki Y."/>
            <person name="Takenaka M."/>
            <person name="Takezawa D."/>
            <person name="Tomogane H."/>
            <person name="Tsuzuki M."/>
            <person name="Ueda T."/>
            <person name="Umeda M."/>
            <person name="Ward J.M."/>
            <person name="Watanabe Y."/>
            <person name="Yazaki K."/>
            <person name="Yokoyama R."/>
            <person name="Yoshitake Y."/>
            <person name="Yotsui I."/>
            <person name="Zachgo S."/>
            <person name="Schmutz J."/>
        </authorList>
    </citation>
    <scope>NUCLEOTIDE SEQUENCE [LARGE SCALE GENOMIC DNA]</scope>
    <source>
        <strain evidence="2">Tak-1</strain>
    </source>
</reference>
<proteinExistence type="predicted"/>
<evidence type="ECO:0000313" key="2">
    <source>
        <dbReference type="Proteomes" id="UP000244005"/>
    </source>
</evidence>
<keyword evidence="2" id="KW-1185">Reference proteome</keyword>
<evidence type="ECO:0000313" key="1">
    <source>
        <dbReference type="EMBL" id="PTQ45217.1"/>
    </source>
</evidence>